<dbReference type="GO" id="GO:0007165">
    <property type="term" value="P:signal transduction"/>
    <property type="evidence" value="ECO:0007669"/>
    <property type="project" value="TreeGrafter"/>
</dbReference>
<evidence type="ECO:0000313" key="4">
    <source>
        <dbReference type="EMBL" id="KAF0932166.1"/>
    </source>
</evidence>
<sequence>MPWQQSVEIAQDSRKTGVGEKQQPTTSRVVAAAAIALQESVAIPSGAESDAITGGRSGMGVPEAVALEIPATDEEGSPPVARVPPRIRRRLLRSRGGAPATAEEIEARLREAHLRRQQFHEALSCKARRTVRCPSCPSQEEDPKQRLEAKLVAAEQKRLSLVAKEQSRLAKLDELRQAAKNDVALRLMKEREELGMKVASRVQQAEEKRTQVMHARLQRRAALEERTTKYLVQRVAWENKYRERVRSAIVQKRTAAEKRRMGLLEGEKKRTQGRLSQVQLAARTASCQRETDRSKLKEQLEDKLQRAKRQRAEYLKQRGSPHSFIYAASIKHGDFLSRKLARCWRTFITSRKTTVVLARAFDMLRINEESVKPMPFEKLALCIESLTVLQTTRAFLDRLESRFILSQSSSSSLPENIDHLLKHLGSPKTTLSNSGGRTRTTPTKASRNSDVSKLPRYSPRVVLCAYMILGHPSAVFNERGEREKLLMESAEKFVKEFELLIKTILDGSNGACILNQPTLDDLSHGSSDSQESSAVVADRKKFRSQLASFDKAWCTYLYHFVVWKAKDAKSLEEDLVKAACKLELSMMHTCKFTAEGLPESLNDNLKAIQKQVMVDQVLLREKVRHLGGEAGVERMEVALSETRTKFFEAKGNRSPLATTIKNVASTCSSVESPISGTKENSNMNDERPSKAVQSLFRVPSSPSESNTTDITMSNPMSVSSTVPEKQPTENEQMVNEILHGFLAESSNNIGNVDGDFKEKVRETMEKAFWDVVVDSLRGDMPDYSYLVQLVKEVRDTLHEMAPKGWKEEIINHIDLEILSQVLESGTKDIQYLGQILQYSLGMLRKLSSPAKEDEMKRSHDKLLGELIEHSECNNRGPNSFVIAVIKGLRFTMEELKALKAEVSRARIQLLEPIIKGSGGVEYLQKAFADRYGSPSDASVALRSTAQWISTSKDTVEVEWNEHVASFSVLPATDHAQPLVATFRAGRGAPDQQRSSVPAADNIGLPECTGERLDRLIRIGLLQLISSTEGVQMQSVPEAFKLNWLRLRSVQSQFQQVIVIATSMLVQRQVLAADDPKITPTEMENATSELFNTLTELLDNLYDVSTAKIMEVMIRSSSSALTTGSSPDERTENRKQILARVFLRSLQIDDAVFKKVSRSVYCAFRAITLGGSGARGQKLTDAALRRIDATKLTGRVVNAAEILITAATISEQVHGPWYNHLL</sequence>
<feature type="compositionally biased region" description="Polar residues" evidence="3">
    <location>
        <begin position="427"/>
        <end position="451"/>
    </location>
</feature>
<feature type="compositionally biased region" description="Polar residues" evidence="3">
    <location>
        <begin position="700"/>
        <end position="729"/>
    </location>
</feature>
<name>A0A6G1F5H1_9ORYZ</name>
<keyword evidence="5" id="KW-1185">Reference proteome</keyword>
<feature type="coiled-coil region" evidence="2">
    <location>
        <begin position="290"/>
        <end position="317"/>
    </location>
</feature>
<evidence type="ECO:0000313" key="5">
    <source>
        <dbReference type="Proteomes" id="UP000479710"/>
    </source>
</evidence>
<dbReference type="Pfam" id="PF05794">
    <property type="entry name" value="Tcp11"/>
    <property type="match status" value="1"/>
</dbReference>
<accession>A0A6G1F5H1</accession>
<dbReference type="AlphaFoldDB" id="A0A6G1F5H1"/>
<dbReference type="InterPro" id="IPR008862">
    <property type="entry name" value="Tcp11"/>
</dbReference>
<protein>
    <recommendedName>
        <fullName evidence="6">T-complex protein 11</fullName>
    </recommendedName>
</protein>
<evidence type="ECO:0000256" key="1">
    <source>
        <dbReference type="ARBA" id="ARBA00010954"/>
    </source>
</evidence>
<dbReference type="EMBL" id="SPHZ02000001">
    <property type="protein sequence ID" value="KAF0932166.1"/>
    <property type="molecule type" value="Genomic_DNA"/>
</dbReference>
<gene>
    <name evidence="4" type="ORF">E2562_008697</name>
</gene>
<dbReference type="PANTHER" id="PTHR12832:SF31">
    <property type="entry name" value="OS02G0556700 PROTEIN"/>
    <property type="match status" value="1"/>
</dbReference>
<organism evidence="4 5">
    <name type="scientific">Oryza meyeriana var. granulata</name>
    <dbReference type="NCBI Taxonomy" id="110450"/>
    <lineage>
        <taxon>Eukaryota</taxon>
        <taxon>Viridiplantae</taxon>
        <taxon>Streptophyta</taxon>
        <taxon>Embryophyta</taxon>
        <taxon>Tracheophyta</taxon>
        <taxon>Spermatophyta</taxon>
        <taxon>Magnoliopsida</taxon>
        <taxon>Liliopsida</taxon>
        <taxon>Poales</taxon>
        <taxon>Poaceae</taxon>
        <taxon>BOP clade</taxon>
        <taxon>Oryzoideae</taxon>
        <taxon>Oryzeae</taxon>
        <taxon>Oryzinae</taxon>
        <taxon>Oryza</taxon>
        <taxon>Oryza meyeriana</taxon>
    </lineage>
</organism>
<comment type="similarity">
    <text evidence="1">Belongs to the TCP11 family.</text>
</comment>
<evidence type="ECO:0008006" key="6">
    <source>
        <dbReference type="Google" id="ProtNLM"/>
    </source>
</evidence>
<evidence type="ECO:0000256" key="2">
    <source>
        <dbReference type="SAM" id="Coils"/>
    </source>
</evidence>
<dbReference type="OrthoDB" id="276323at2759"/>
<dbReference type="Proteomes" id="UP000479710">
    <property type="component" value="Unassembled WGS sequence"/>
</dbReference>
<dbReference type="PANTHER" id="PTHR12832">
    <property type="entry name" value="TESTIS-SPECIFIC PROTEIN PBS13 T-COMPLEX 11"/>
    <property type="match status" value="1"/>
</dbReference>
<feature type="coiled-coil region" evidence="2">
    <location>
        <begin position="102"/>
        <end position="182"/>
    </location>
</feature>
<evidence type="ECO:0000256" key="3">
    <source>
        <dbReference type="SAM" id="MobiDB-lite"/>
    </source>
</evidence>
<feature type="region of interest" description="Disordered" evidence="3">
    <location>
        <begin position="425"/>
        <end position="452"/>
    </location>
</feature>
<proteinExistence type="inferred from homology"/>
<reference evidence="4 5" key="1">
    <citation type="submission" date="2019-11" db="EMBL/GenBank/DDBJ databases">
        <title>Whole genome sequence of Oryza granulata.</title>
        <authorList>
            <person name="Li W."/>
        </authorList>
    </citation>
    <scope>NUCLEOTIDE SEQUENCE [LARGE SCALE GENOMIC DNA]</scope>
    <source>
        <strain evidence="5">cv. Menghai</strain>
        <tissue evidence="4">Leaf</tissue>
    </source>
</reference>
<keyword evidence="2" id="KW-0175">Coiled coil</keyword>
<comment type="caution">
    <text evidence="4">The sequence shown here is derived from an EMBL/GenBank/DDBJ whole genome shotgun (WGS) entry which is preliminary data.</text>
</comment>
<feature type="region of interest" description="Disordered" evidence="3">
    <location>
        <begin position="696"/>
        <end position="729"/>
    </location>
</feature>
<feature type="region of interest" description="Disordered" evidence="3">
    <location>
        <begin position="1"/>
        <end position="25"/>
    </location>
</feature>